<dbReference type="STRING" id="69395.AQ619_15565"/>
<dbReference type="Proteomes" id="UP000056905">
    <property type="component" value="Chromosome"/>
</dbReference>
<dbReference type="eggNOG" id="COG3159">
    <property type="taxonomic scope" value="Bacteria"/>
</dbReference>
<dbReference type="PANTHER" id="PTHR38765:SF1">
    <property type="entry name" value="DUF484 DOMAIN-CONTAINING PROTEIN"/>
    <property type="match status" value="1"/>
</dbReference>
<organism evidence="1 2">
    <name type="scientific">Caulobacter henricii</name>
    <dbReference type="NCBI Taxonomy" id="69395"/>
    <lineage>
        <taxon>Bacteria</taxon>
        <taxon>Pseudomonadati</taxon>
        <taxon>Pseudomonadota</taxon>
        <taxon>Alphaproteobacteria</taxon>
        <taxon>Caulobacterales</taxon>
        <taxon>Caulobacteraceae</taxon>
        <taxon>Caulobacter</taxon>
    </lineage>
</organism>
<proteinExistence type="predicted"/>
<evidence type="ECO:0008006" key="3">
    <source>
        <dbReference type="Google" id="ProtNLM"/>
    </source>
</evidence>
<gene>
    <name evidence="1" type="ORF">AQ619_15565</name>
</gene>
<dbReference type="InterPro" id="IPR029016">
    <property type="entry name" value="GAF-like_dom_sf"/>
</dbReference>
<dbReference type="PANTHER" id="PTHR38765">
    <property type="entry name" value="DUF484 DOMAIN-CONTAINING PROTEIN"/>
    <property type="match status" value="1"/>
</dbReference>
<accession>A0A0P0P2E7</accession>
<dbReference type="Pfam" id="PF04340">
    <property type="entry name" value="DUF484"/>
    <property type="match status" value="1"/>
</dbReference>
<name>A0A0P0P2E7_9CAUL</name>
<evidence type="ECO:0000313" key="2">
    <source>
        <dbReference type="Proteomes" id="UP000056905"/>
    </source>
</evidence>
<dbReference type="InterPro" id="IPR007435">
    <property type="entry name" value="DUF484"/>
</dbReference>
<protein>
    <recommendedName>
        <fullName evidence="3">DUF484 domain-containing protein</fullName>
    </recommendedName>
</protein>
<dbReference type="RefSeq" id="WP_062149695.1">
    <property type="nucleotide sequence ID" value="NZ_CP013002.1"/>
</dbReference>
<evidence type="ECO:0000313" key="1">
    <source>
        <dbReference type="EMBL" id="ALL14657.1"/>
    </source>
</evidence>
<dbReference type="KEGG" id="chq:AQ619_15565"/>
<dbReference type="AlphaFoldDB" id="A0A0P0P2E7"/>
<dbReference type="OrthoDB" id="7200179at2"/>
<keyword evidence="2" id="KW-1185">Reference proteome</keyword>
<dbReference type="EMBL" id="CP013002">
    <property type="protein sequence ID" value="ALL14657.1"/>
    <property type="molecule type" value="Genomic_DNA"/>
</dbReference>
<dbReference type="Gene3D" id="3.30.450.40">
    <property type="match status" value="1"/>
</dbReference>
<reference evidence="1 2" key="1">
    <citation type="submission" date="2015-10" db="EMBL/GenBank/DDBJ databases">
        <title>Conservation of the essential genome among Caulobacter and Brevundimonas species.</title>
        <authorList>
            <person name="Scott D."/>
            <person name="Ely B."/>
        </authorList>
    </citation>
    <scope>NUCLEOTIDE SEQUENCE [LARGE SCALE GENOMIC DNA]</scope>
    <source>
        <strain evidence="1 2">CB4</strain>
    </source>
</reference>
<sequence>MSDATQALKKPVDPELVRAFLRDEPDFLRDDTSLLGELGLRVDGGNVIDFGPAALARAAAAHKREAVVRREIEATARANFSAQAQTHAAVIDLLDARNHSDLARRVDEMANLRFSLTTGVIALEGPGRVPAGWHALIEGQIDMLMGEHAVARMGFYAPALGLFGDKLDHIRSMALVRMALWEPSRQGILAFGSSDPEAFTPDMGSELVAFLARVVERTAERWPIL</sequence>